<proteinExistence type="predicted"/>
<feature type="region of interest" description="Disordered" evidence="10">
    <location>
        <begin position="193"/>
        <end position="246"/>
    </location>
</feature>
<dbReference type="SMART" id="SM00727">
    <property type="entry name" value="STI1"/>
    <property type="match status" value="2"/>
</dbReference>
<feature type="compositionally biased region" description="Gly residues" evidence="10">
    <location>
        <begin position="125"/>
        <end position="137"/>
    </location>
</feature>
<evidence type="ECO:0000256" key="8">
    <source>
        <dbReference type="ARBA" id="ARBA00076447"/>
    </source>
</evidence>
<dbReference type="EMBL" id="CAKOGP040002313">
    <property type="protein sequence ID" value="CAJ1966738.1"/>
    <property type="molecule type" value="Genomic_DNA"/>
</dbReference>
<reference evidence="12" key="1">
    <citation type="submission" date="2023-08" db="EMBL/GenBank/DDBJ databases">
        <authorList>
            <person name="Audoor S."/>
            <person name="Bilcke G."/>
        </authorList>
    </citation>
    <scope>NUCLEOTIDE SEQUENCE</scope>
</reference>
<evidence type="ECO:0000313" key="12">
    <source>
        <dbReference type="EMBL" id="CAJ1966738.1"/>
    </source>
</evidence>
<feature type="repeat" description="TPR" evidence="9">
    <location>
        <begin position="379"/>
        <end position="412"/>
    </location>
</feature>
<dbReference type="Pfam" id="PF17830">
    <property type="entry name" value="STI1-HOP_DP"/>
    <property type="match status" value="2"/>
</dbReference>
<feature type="repeat" description="TPR" evidence="9">
    <location>
        <begin position="4"/>
        <end position="37"/>
    </location>
</feature>
<keyword evidence="13" id="KW-1185">Reference proteome</keyword>
<dbReference type="Gene3D" id="1.10.260.100">
    <property type="match status" value="2"/>
</dbReference>
<sequence length="567" mass="62599">MSTAEEFKAAGNEALKKGDTNKAIENYTKAINADGSNHVYYSNRSAAYLKQGDANNALEDANACIGLNPDFAKGYSRKGAALHSLKRYNDSIAIYNEGLGKFPDDAGLKKGLADVQREKENPYGSPGGAGGGAPGGLFGPQMMAQMAMDPRLRKYLNDPDVMGKIQLVQKNPSLMPTIMNDPKMMEMLSMMMGGEQPEEGGSSSSASAPKKAAPKKEEKPVEKEEDWSNLSPEERKKKETERDARVKKEAGNEFYKKKEFEKALAAYDEAIAIDPTNMTFLSNKAAVYFTQKKYDECIQLCMEAVEVGKANMGPFEDRAKALTRCAKAYQKKGDLAKAIEMCKDAQLENYDKATQRLLKTIELEKKKKDVSDYQDDAKADEAKQRGNDFFRSKEWPKAVAEYEEAVKRAPKNAAIRNNLSAALCKIMDFNGARREAEKALEIDPKYVKAWARKGDIEMVMKEFHKAMDSYKAGLELDPSNAACKQGLQKVTAQINYGRASMTDEQKKEQAAHAMADPEIQSILTDPVIQQVLRDFAENPNAAQKAMADASVAAKIQKLIASGVVETR</sequence>
<dbReference type="InterPro" id="IPR041243">
    <property type="entry name" value="STI1/HOP_DP"/>
</dbReference>
<feature type="domain" description="STI1" evidence="11">
    <location>
        <begin position="149"/>
        <end position="188"/>
    </location>
</feature>
<evidence type="ECO:0000256" key="3">
    <source>
        <dbReference type="ARBA" id="ARBA00022737"/>
    </source>
</evidence>
<evidence type="ECO:0000313" key="13">
    <source>
        <dbReference type="Proteomes" id="UP001295423"/>
    </source>
</evidence>
<keyword evidence="4 9" id="KW-0802">TPR repeat</keyword>
<feature type="repeat" description="TPR" evidence="9">
    <location>
        <begin position="244"/>
        <end position="277"/>
    </location>
</feature>
<dbReference type="GO" id="GO:0051879">
    <property type="term" value="F:Hsp90 protein binding"/>
    <property type="evidence" value="ECO:0007669"/>
    <property type="project" value="TreeGrafter"/>
</dbReference>
<evidence type="ECO:0000256" key="6">
    <source>
        <dbReference type="ARBA" id="ARBA00066016"/>
    </source>
</evidence>
<dbReference type="SMART" id="SM00028">
    <property type="entry name" value="TPR"/>
    <property type="match status" value="9"/>
</dbReference>
<feature type="region of interest" description="Disordered" evidence="10">
    <location>
        <begin position="118"/>
        <end position="137"/>
    </location>
</feature>
<dbReference type="PANTHER" id="PTHR22904">
    <property type="entry name" value="TPR REPEAT CONTAINING PROTEIN"/>
    <property type="match status" value="1"/>
</dbReference>
<comment type="subcellular location">
    <subcellularLocation>
        <location evidence="1">Cytoplasm</location>
    </subcellularLocation>
</comment>
<evidence type="ECO:0000256" key="2">
    <source>
        <dbReference type="ARBA" id="ARBA00022490"/>
    </source>
</evidence>
<comment type="caution">
    <text evidence="12">The sequence shown here is derived from an EMBL/GenBank/DDBJ whole genome shotgun (WGS) entry which is preliminary data.</text>
</comment>
<name>A0AAD2G9J1_9STRA</name>
<gene>
    <name evidence="12" type="ORF">CYCCA115_LOCUS22321</name>
</gene>
<dbReference type="InterPro" id="IPR006636">
    <property type="entry name" value="STI1_HS-bd"/>
</dbReference>
<evidence type="ECO:0000256" key="1">
    <source>
        <dbReference type="ARBA" id="ARBA00004496"/>
    </source>
</evidence>
<dbReference type="Proteomes" id="UP001295423">
    <property type="component" value="Unassembled WGS sequence"/>
</dbReference>
<evidence type="ECO:0000256" key="7">
    <source>
        <dbReference type="ARBA" id="ARBA00074766"/>
    </source>
</evidence>
<accession>A0AAD2G9J1</accession>
<dbReference type="Pfam" id="PF13181">
    <property type="entry name" value="TPR_8"/>
    <property type="match status" value="2"/>
</dbReference>
<dbReference type="PANTHER" id="PTHR22904:SF523">
    <property type="entry name" value="STRESS-INDUCED-PHOSPHOPROTEIN 1"/>
    <property type="match status" value="1"/>
</dbReference>
<dbReference type="FunFam" id="1.10.260.100:FF:000002">
    <property type="entry name" value="Stress-induced-phosphoprotein 1 (Hsp70/Hsp90-organizing)"/>
    <property type="match status" value="1"/>
</dbReference>
<evidence type="ECO:0000259" key="11">
    <source>
        <dbReference type="SMART" id="SM00727"/>
    </source>
</evidence>
<comment type="subunit">
    <text evidence="6">Monomer. Homodimer. Forms a complex composed of HOP and chaperones HSP70 and HSP90; the interaction is stronger in the absence of ATP. Interacts (via TPR 1, 2, 3, 7, 8 and 9 repeats) with HSP70 (via C-terminus); the interaction is direct and is stronger in the absence of ATP. Interacts (via TPR 4, 5 and 6 repeats) with HSP90 (via C-terminus); the interaction is direct.</text>
</comment>
<dbReference type="SUPFAM" id="SSF48452">
    <property type="entry name" value="TPR-like"/>
    <property type="match status" value="3"/>
</dbReference>
<feature type="compositionally biased region" description="Low complexity" evidence="10">
    <location>
        <begin position="193"/>
        <end position="211"/>
    </location>
</feature>
<feature type="compositionally biased region" description="Basic and acidic residues" evidence="10">
    <location>
        <begin position="232"/>
        <end position="246"/>
    </location>
</feature>
<dbReference type="InterPro" id="IPR019734">
    <property type="entry name" value="TPR_rpt"/>
</dbReference>
<dbReference type="Pfam" id="PF13414">
    <property type="entry name" value="TPR_11"/>
    <property type="match status" value="1"/>
</dbReference>
<feature type="domain" description="STI1" evidence="11">
    <location>
        <begin position="516"/>
        <end position="555"/>
    </location>
</feature>
<keyword evidence="3" id="KW-0677">Repeat</keyword>
<dbReference type="FunFam" id="1.25.40.10:FF:000020">
    <property type="entry name" value="Stress-induced phosphoprotein 1"/>
    <property type="match status" value="1"/>
</dbReference>
<dbReference type="PROSITE" id="PS50005">
    <property type="entry name" value="TPR"/>
    <property type="match status" value="4"/>
</dbReference>
<dbReference type="InterPro" id="IPR011990">
    <property type="entry name" value="TPR-like_helical_dom_sf"/>
</dbReference>
<organism evidence="12 13">
    <name type="scientific">Cylindrotheca closterium</name>
    <dbReference type="NCBI Taxonomy" id="2856"/>
    <lineage>
        <taxon>Eukaryota</taxon>
        <taxon>Sar</taxon>
        <taxon>Stramenopiles</taxon>
        <taxon>Ochrophyta</taxon>
        <taxon>Bacillariophyta</taxon>
        <taxon>Bacillariophyceae</taxon>
        <taxon>Bacillariophycidae</taxon>
        <taxon>Bacillariales</taxon>
        <taxon>Bacillariaceae</taxon>
        <taxon>Cylindrotheca</taxon>
    </lineage>
</organism>
<feature type="repeat" description="TPR" evidence="9">
    <location>
        <begin position="447"/>
        <end position="480"/>
    </location>
</feature>
<protein>
    <recommendedName>
        <fullName evidence="7">Hsp70-Hsp90 organising protein</fullName>
    </recommendedName>
    <alternativeName>
        <fullName evidence="8">Stress-inducible protein 1</fullName>
    </alternativeName>
</protein>
<dbReference type="Gene3D" id="1.25.40.10">
    <property type="entry name" value="Tetratricopeptide repeat domain"/>
    <property type="match status" value="3"/>
</dbReference>
<dbReference type="GO" id="GO:0005737">
    <property type="term" value="C:cytoplasm"/>
    <property type="evidence" value="ECO:0007669"/>
    <property type="project" value="UniProtKB-SubCell"/>
</dbReference>
<evidence type="ECO:0000256" key="5">
    <source>
        <dbReference type="ARBA" id="ARBA00056105"/>
    </source>
</evidence>
<dbReference type="AlphaFoldDB" id="A0AAD2G9J1"/>
<evidence type="ECO:0000256" key="4">
    <source>
        <dbReference type="ARBA" id="ARBA00022803"/>
    </source>
</evidence>
<evidence type="ECO:0000256" key="9">
    <source>
        <dbReference type="PROSITE-ProRule" id="PRU00339"/>
    </source>
</evidence>
<dbReference type="Pfam" id="PF13432">
    <property type="entry name" value="TPR_16"/>
    <property type="match status" value="2"/>
</dbReference>
<comment type="function">
    <text evidence="5">Acts as a co-chaperone and mediates the association of the chaperones HSP70 and HSP90 probably facilitating substrate transfer from HSP70 to HSP90. Stimulates HSP70 ATPase activity and, in contrast, inhibits HSP90 ATPase activity.</text>
</comment>
<keyword evidence="2" id="KW-0963">Cytoplasm</keyword>
<evidence type="ECO:0000256" key="10">
    <source>
        <dbReference type="SAM" id="MobiDB-lite"/>
    </source>
</evidence>